<proteinExistence type="predicted"/>
<dbReference type="Proteomes" id="UP000315736">
    <property type="component" value="Unassembled WGS sequence"/>
</dbReference>
<evidence type="ECO:0008006" key="4">
    <source>
        <dbReference type="Google" id="ProtNLM"/>
    </source>
</evidence>
<dbReference type="RefSeq" id="WP_185970044.1">
    <property type="nucleotide sequence ID" value="NZ_VJNB01000002.1"/>
</dbReference>
<evidence type="ECO:0000313" key="2">
    <source>
        <dbReference type="EMBL" id="TSE20996.1"/>
    </source>
</evidence>
<protein>
    <recommendedName>
        <fullName evidence="4">Motility protein</fullName>
    </recommendedName>
</protein>
<sequence>MELTSASLISQAATTSAEAPTAAQTLVLRKALQLQREAAQALLQTLPPALPATEPQPLATEGPLGRQVNVWV</sequence>
<dbReference type="Pfam" id="PF14070">
    <property type="entry name" value="YjfB_motility"/>
    <property type="match status" value="1"/>
</dbReference>
<organism evidence="2 3">
    <name type="scientific">Tepidimonas alkaliphilus</name>
    <dbReference type="NCBI Taxonomy" id="2588942"/>
    <lineage>
        <taxon>Bacteria</taxon>
        <taxon>Pseudomonadati</taxon>
        <taxon>Pseudomonadota</taxon>
        <taxon>Betaproteobacteria</taxon>
        <taxon>Burkholderiales</taxon>
        <taxon>Tepidimonas</taxon>
    </lineage>
</organism>
<name>A0A554WBQ8_9BURK</name>
<feature type="compositionally biased region" description="Low complexity" evidence="1">
    <location>
        <begin position="10"/>
        <end position="20"/>
    </location>
</feature>
<dbReference type="AlphaFoldDB" id="A0A554WBQ8"/>
<reference evidence="2 3" key="1">
    <citation type="submission" date="2019-07" db="EMBL/GenBank/DDBJ databases">
        <title>Tepidimonas alkaliphilus YIM 72238 draft genome.</title>
        <authorList>
            <person name="Da Costa M.S."/>
            <person name="Froufe H.J.C."/>
            <person name="Egas C."/>
            <person name="Albuquerque L."/>
        </authorList>
    </citation>
    <scope>NUCLEOTIDE SEQUENCE [LARGE SCALE GENOMIC DNA]</scope>
    <source>
        <strain evidence="2 3">YIM 72238</strain>
    </source>
</reference>
<evidence type="ECO:0000313" key="3">
    <source>
        <dbReference type="Proteomes" id="UP000315736"/>
    </source>
</evidence>
<gene>
    <name evidence="2" type="ORF">Talka_00659</name>
</gene>
<accession>A0A554WBQ8</accession>
<keyword evidence="3" id="KW-1185">Reference proteome</keyword>
<dbReference type="InterPro" id="IPR025906">
    <property type="entry name" value="YjfB_motility"/>
</dbReference>
<feature type="region of interest" description="Disordered" evidence="1">
    <location>
        <begin position="50"/>
        <end position="72"/>
    </location>
</feature>
<comment type="caution">
    <text evidence="2">The sequence shown here is derived from an EMBL/GenBank/DDBJ whole genome shotgun (WGS) entry which is preliminary data.</text>
</comment>
<evidence type="ECO:0000256" key="1">
    <source>
        <dbReference type="SAM" id="MobiDB-lite"/>
    </source>
</evidence>
<feature type="compositionally biased region" description="Low complexity" evidence="1">
    <location>
        <begin position="50"/>
        <end position="60"/>
    </location>
</feature>
<dbReference type="EMBL" id="VJNB01000002">
    <property type="protein sequence ID" value="TSE20996.1"/>
    <property type="molecule type" value="Genomic_DNA"/>
</dbReference>
<feature type="region of interest" description="Disordered" evidence="1">
    <location>
        <begin position="1"/>
        <end position="20"/>
    </location>
</feature>